<dbReference type="AlphaFoldDB" id="A0A644SW61"/>
<reference evidence="4" key="1">
    <citation type="submission" date="2019-08" db="EMBL/GenBank/DDBJ databases">
        <authorList>
            <person name="Kucharzyk K."/>
            <person name="Murdoch R.W."/>
            <person name="Higgins S."/>
            <person name="Loffler F."/>
        </authorList>
    </citation>
    <scope>NUCLEOTIDE SEQUENCE</scope>
</reference>
<evidence type="ECO:0000256" key="2">
    <source>
        <dbReference type="ARBA" id="ARBA00023125"/>
    </source>
</evidence>
<dbReference type="EMBL" id="VSSQ01000008">
    <property type="protein sequence ID" value="MPL58886.1"/>
    <property type="molecule type" value="Genomic_DNA"/>
</dbReference>
<dbReference type="Pfam" id="PF11680">
    <property type="entry name" value="DUF3276"/>
    <property type="match status" value="1"/>
</dbReference>
<feature type="region of interest" description="Disordered" evidence="3">
    <location>
        <begin position="80"/>
        <end position="189"/>
    </location>
</feature>
<dbReference type="GO" id="GO:0032422">
    <property type="term" value="F:purine-rich negative regulatory element binding"/>
    <property type="evidence" value="ECO:0007669"/>
    <property type="project" value="InterPro"/>
</dbReference>
<evidence type="ECO:0000256" key="1">
    <source>
        <dbReference type="ARBA" id="ARBA00009251"/>
    </source>
</evidence>
<dbReference type="InterPro" id="IPR006628">
    <property type="entry name" value="PUR-bd_fam"/>
</dbReference>
<comment type="similarity">
    <text evidence="1">Belongs to the PUR DNA-binding protein family.</text>
</comment>
<protein>
    <recommendedName>
        <fullName evidence="5">DUF3276 family protein</fullName>
    </recommendedName>
</protein>
<feature type="compositionally biased region" description="Basic and acidic residues" evidence="3">
    <location>
        <begin position="85"/>
        <end position="121"/>
    </location>
</feature>
<organism evidence="4">
    <name type="scientific">bioreactor metagenome</name>
    <dbReference type="NCBI Taxonomy" id="1076179"/>
    <lineage>
        <taxon>unclassified sequences</taxon>
        <taxon>metagenomes</taxon>
        <taxon>ecological metagenomes</taxon>
    </lineage>
</organism>
<gene>
    <name evidence="4" type="ORF">SDC9_04432</name>
</gene>
<accession>A0A644SW61</accession>
<comment type="caution">
    <text evidence="4">The sequence shown here is derived from an EMBL/GenBank/DDBJ whole genome shotgun (WGS) entry which is preliminary data.</text>
</comment>
<evidence type="ECO:0008006" key="5">
    <source>
        <dbReference type="Google" id="ProtNLM"/>
    </source>
</evidence>
<sequence length="189" mass="21784">MGIRGELFSTRFACDGRTYFFNVKQNRNGDVFLSIVESKPSEGESFDRRSIVVFGEHMEGFLKSFQSALKYIDKTGIKLSPETQTPDRIEERPRYERSSGYREAPLRNRGEERPRYERSPGYRDASPSGEAQTKRVVVRPVSDRPREASTRPRNPVRRNETGAPRYDKAEPKPLKRIVVKRAKKPDSSD</sequence>
<dbReference type="Gene3D" id="3.10.450.700">
    <property type="match status" value="1"/>
</dbReference>
<keyword evidence="2" id="KW-0238">DNA-binding</keyword>
<evidence type="ECO:0000313" key="4">
    <source>
        <dbReference type="EMBL" id="MPL58886.1"/>
    </source>
</evidence>
<dbReference type="SMART" id="SM00712">
    <property type="entry name" value="PUR"/>
    <property type="match status" value="1"/>
</dbReference>
<feature type="compositionally biased region" description="Basic and acidic residues" evidence="3">
    <location>
        <begin position="141"/>
        <end position="150"/>
    </location>
</feature>
<proteinExistence type="inferred from homology"/>
<feature type="compositionally biased region" description="Basic residues" evidence="3">
    <location>
        <begin position="174"/>
        <end position="183"/>
    </location>
</feature>
<evidence type="ECO:0000256" key="3">
    <source>
        <dbReference type="SAM" id="MobiDB-lite"/>
    </source>
</evidence>
<feature type="compositionally biased region" description="Basic and acidic residues" evidence="3">
    <location>
        <begin position="157"/>
        <end position="173"/>
    </location>
</feature>
<dbReference type="GO" id="GO:0000977">
    <property type="term" value="F:RNA polymerase II transcription regulatory region sequence-specific DNA binding"/>
    <property type="evidence" value="ECO:0007669"/>
    <property type="project" value="InterPro"/>
</dbReference>
<name>A0A644SW61_9ZZZZ</name>